<evidence type="ECO:0000313" key="6">
    <source>
        <dbReference type="Proteomes" id="UP000472270"/>
    </source>
</evidence>
<dbReference type="Pfam" id="PF00337">
    <property type="entry name" value="Gal-bind_lectin"/>
    <property type="match status" value="1"/>
</dbReference>
<dbReference type="AlphaFoldDB" id="A0A673N3L3"/>
<dbReference type="SUPFAM" id="SSF49899">
    <property type="entry name" value="Concanavalin A-like lectins/glucanases"/>
    <property type="match status" value="1"/>
</dbReference>
<dbReference type="InterPro" id="IPR013320">
    <property type="entry name" value="ConA-like_dom_sf"/>
</dbReference>
<dbReference type="Ensembl" id="ENSSRHT00000099258.1">
    <property type="protein sequence ID" value="ENSSRHP00000096634.1"/>
    <property type="gene ID" value="ENSSRHG00000047481.1"/>
</dbReference>
<reference evidence="5" key="1">
    <citation type="submission" date="2025-08" db="UniProtKB">
        <authorList>
            <consortium name="Ensembl"/>
        </authorList>
    </citation>
    <scope>IDENTIFICATION</scope>
</reference>
<evidence type="ECO:0000259" key="4">
    <source>
        <dbReference type="PROSITE" id="PS51304"/>
    </source>
</evidence>
<dbReference type="PANTHER" id="PTHR11346:SF32">
    <property type="entry name" value="GALECTIN-4"/>
    <property type="match status" value="1"/>
</dbReference>
<organism evidence="5 6">
    <name type="scientific">Sinocyclocheilus rhinocerous</name>
    <dbReference type="NCBI Taxonomy" id="307959"/>
    <lineage>
        <taxon>Eukaryota</taxon>
        <taxon>Metazoa</taxon>
        <taxon>Chordata</taxon>
        <taxon>Craniata</taxon>
        <taxon>Vertebrata</taxon>
        <taxon>Euteleostomi</taxon>
        <taxon>Actinopterygii</taxon>
        <taxon>Neopterygii</taxon>
        <taxon>Teleostei</taxon>
        <taxon>Ostariophysi</taxon>
        <taxon>Cypriniformes</taxon>
        <taxon>Cyprinidae</taxon>
        <taxon>Cyprininae</taxon>
        <taxon>Sinocyclocheilus</taxon>
    </lineage>
</organism>
<dbReference type="PANTHER" id="PTHR11346">
    <property type="entry name" value="GALECTIN"/>
    <property type="match status" value="1"/>
</dbReference>
<name>A0A673N3L3_9TELE</name>
<keyword evidence="6" id="KW-1185">Reference proteome</keyword>
<dbReference type="SMART" id="SM00908">
    <property type="entry name" value="Gal-bind_lectin"/>
    <property type="match status" value="1"/>
</dbReference>
<dbReference type="PROSITE" id="PS51304">
    <property type="entry name" value="GALECTIN"/>
    <property type="match status" value="1"/>
</dbReference>
<keyword evidence="1 3" id="KW-0430">Lectin</keyword>
<dbReference type="GO" id="GO:0030246">
    <property type="term" value="F:carbohydrate binding"/>
    <property type="evidence" value="ECO:0007669"/>
    <property type="project" value="UniProtKB-UniRule"/>
</dbReference>
<accession>A0A673N3L3</accession>
<evidence type="ECO:0000256" key="3">
    <source>
        <dbReference type="RuleBase" id="RU102079"/>
    </source>
</evidence>
<dbReference type="Proteomes" id="UP000472270">
    <property type="component" value="Unassembled WGS sequence"/>
</dbReference>
<dbReference type="InterPro" id="IPR001079">
    <property type="entry name" value="Galectin_CRD"/>
</dbReference>
<sequence length="98" mass="11471">MKQQCMRTTGPSENDDIAFHFNARMDRKVVMNSFRNRGWEAEESVSDNPFKKGQPFEMFIVVKSEGYVVCVLRHKTCSTHLKGKLHIWARSYSPYKIL</sequence>
<evidence type="ECO:0000256" key="2">
    <source>
        <dbReference type="ARBA" id="ARBA00022737"/>
    </source>
</evidence>
<evidence type="ECO:0000313" key="5">
    <source>
        <dbReference type="Ensembl" id="ENSSRHP00000096634.1"/>
    </source>
</evidence>
<protein>
    <recommendedName>
        <fullName evidence="3">Galectin</fullName>
    </recommendedName>
</protein>
<dbReference type="InterPro" id="IPR044156">
    <property type="entry name" value="Galectin-like"/>
</dbReference>
<keyword evidence="2" id="KW-0677">Repeat</keyword>
<proteinExistence type="predicted"/>
<dbReference type="Gene3D" id="2.60.120.200">
    <property type="match status" value="1"/>
</dbReference>
<feature type="domain" description="Galectin" evidence="4">
    <location>
        <begin position="1"/>
        <end position="98"/>
    </location>
</feature>
<reference evidence="5" key="2">
    <citation type="submission" date="2025-09" db="UniProtKB">
        <authorList>
            <consortium name="Ensembl"/>
        </authorList>
    </citation>
    <scope>IDENTIFICATION</scope>
</reference>
<dbReference type="CDD" id="cd00070">
    <property type="entry name" value="GLECT"/>
    <property type="match status" value="1"/>
</dbReference>
<evidence type="ECO:0000256" key="1">
    <source>
        <dbReference type="ARBA" id="ARBA00022734"/>
    </source>
</evidence>